<dbReference type="EMBL" id="PFWY01000071">
    <property type="protein sequence ID" value="PJA40803.1"/>
    <property type="molecule type" value="Genomic_DNA"/>
</dbReference>
<evidence type="ECO:0000313" key="3">
    <source>
        <dbReference type="Proteomes" id="UP000230683"/>
    </source>
</evidence>
<name>A0A2M7X3Q7_UNCKA</name>
<dbReference type="AlphaFoldDB" id="A0A2M7X3Q7"/>
<protein>
    <submittedName>
        <fullName evidence="2">Uncharacterized protein</fullName>
    </submittedName>
</protein>
<organism evidence="2 3">
    <name type="scientific">candidate division WWE3 bacterium CG_4_9_14_3_um_filter_34_6</name>
    <dbReference type="NCBI Taxonomy" id="1975079"/>
    <lineage>
        <taxon>Bacteria</taxon>
        <taxon>Katanobacteria</taxon>
    </lineage>
</organism>
<dbReference type="Proteomes" id="UP000230683">
    <property type="component" value="Unassembled WGS sequence"/>
</dbReference>
<evidence type="ECO:0000313" key="2">
    <source>
        <dbReference type="EMBL" id="PJA40803.1"/>
    </source>
</evidence>
<gene>
    <name evidence="2" type="ORF">CO178_01515</name>
</gene>
<comment type="caution">
    <text evidence="2">The sequence shown here is derived from an EMBL/GenBank/DDBJ whole genome shotgun (WGS) entry which is preliminary data.</text>
</comment>
<feature type="region of interest" description="Disordered" evidence="1">
    <location>
        <begin position="42"/>
        <end position="61"/>
    </location>
</feature>
<evidence type="ECO:0000256" key="1">
    <source>
        <dbReference type="SAM" id="MobiDB-lite"/>
    </source>
</evidence>
<sequence length="83" mass="8846">SRGQIVERSSSEKVKFGGYGPIQKKGVDPVLSAITSPATNTGENAKLQFNPLTGEGPLKPSTDPRLARTWMDSLNFATSGLIQ</sequence>
<reference evidence="3" key="1">
    <citation type="submission" date="2017-09" db="EMBL/GenBank/DDBJ databases">
        <title>Depth-based differentiation of microbial function through sediment-hosted aquifers and enrichment of novel symbionts in the deep terrestrial subsurface.</title>
        <authorList>
            <person name="Probst A.J."/>
            <person name="Ladd B."/>
            <person name="Jarett J.K."/>
            <person name="Geller-Mcgrath D.E."/>
            <person name="Sieber C.M.K."/>
            <person name="Emerson J.B."/>
            <person name="Anantharaman K."/>
            <person name="Thomas B.C."/>
            <person name="Malmstrom R."/>
            <person name="Stieglmeier M."/>
            <person name="Klingl A."/>
            <person name="Woyke T."/>
            <person name="Ryan C.M."/>
            <person name="Banfield J.F."/>
        </authorList>
    </citation>
    <scope>NUCLEOTIDE SEQUENCE [LARGE SCALE GENOMIC DNA]</scope>
</reference>
<proteinExistence type="predicted"/>
<accession>A0A2M7X3Q7</accession>
<feature type="non-terminal residue" evidence="2">
    <location>
        <position position="1"/>
    </location>
</feature>